<feature type="transmembrane region" description="Helical" evidence="10">
    <location>
        <begin position="372"/>
        <end position="391"/>
    </location>
</feature>
<feature type="compositionally biased region" description="Low complexity" evidence="9">
    <location>
        <begin position="23"/>
        <end position="46"/>
    </location>
</feature>
<feature type="transmembrane region" description="Helical" evidence="10">
    <location>
        <begin position="565"/>
        <end position="586"/>
    </location>
</feature>
<dbReference type="AlphaFoldDB" id="A0A813F2Z0"/>
<proteinExistence type="inferred from homology"/>
<feature type="transmembrane region" description="Helical" evidence="10">
    <location>
        <begin position="598"/>
        <end position="616"/>
    </location>
</feature>
<feature type="region of interest" description="Disordered" evidence="9">
    <location>
        <begin position="1"/>
        <end position="81"/>
    </location>
</feature>
<evidence type="ECO:0000256" key="9">
    <source>
        <dbReference type="SAM" id="MobiDB-lite"/>
    </source>
</evidence>
<dbReference type="GO" id="GO:0005524">
    <property type="term" value="F:ATP binding"/>
    <property type="evidence" value="ECO:0007669"/>
    <property type="project" value="UniProtKB-KW"/>
</dbReference>
<accession>A0A813F2Z0</accession>
<comment type="subcellular location">
    <subcellularLocation>
        <location evidence="1">Membrane</location>
        <topology evidence="1">Multi-pass membrane protein</topology>
    </subcellularLocation>
</comment>
<evidence type="ECO:0000256" key="3">
    <source>
        <dbReference type="ARBA" id="ARBA00022448"/>
    </source>
</evidence>
<sequence length="619" mass="66194">MGKRRIDSVEAGPPELAEEDSGTEQQQATTARERTTATTTDSGAEQRQGEEEGEEEEEEEGEEDEEESSDALEGEEESFEVSDVDLFLEDEQDPSKEGSGSPALGALLKEYAQERGLKSGTLELLHDALLADPGLCCAPKDGDLRQSLYVYLGYTLSKKEEVGPKRAARLQVLPDVLLWLRDKKMLSCPGALRVAQCGCTQHVKICEFRRRLRAKEEARNLSSMRSSMAACAQAPEGSDIDEIVQSFHDPLYSMQGAVTLMRMDWGLLSLLEPEMMISASFGKRSATQGEREFVSLTGDIYPSFYNNPKYECFRSLCILPQELNQFTANMMLTKGIQMVGLALAFPLCIGTALVLGTLLTRLLQGGDSGNDTLLFLGVGIAFIAVCATSLVHKLKDAAAAGQHVSASASKEPGVCAASSSEDDSGEASGEASVEDVHVSVSSASTGWKLGVCIVGGLLMSLWNPLTSMAQKGFGDSSITDADGPGLSPYGSFFFFSVGIVLSSLLLLPLGILFPLDRAPSVPISLVAKDYTSARCSTHLYGLIGGLIWAVGTLSNAVSGQMLSLAASYAIGQSAPMVSIFWGVFLFREFAGAPCLVKGLLVVVVLLYMVSIALIASSRN</sequence>
<feature type="compositionally biased region" description="Acidic residues" evidence="9">
    <location>
        <begin position="51"/>
        <end position="81"/>
    </location>
</feature>
<dbReference type="Proteomes" id="UP000654075">
    <property type="component" value="Unassembled WGS sequence"/>
</dbReference>
<evidence type="ECO:0000256" key="7">
    <source>
        <dbReference type="ARBA" id="ARBA00022989"/>
    </source>
</evidence>
<evidence type="ECO:0000313" key="11">
    <source>
        <dbReference type="EMBL" id="CAE8608605.1"/>
    </source>
</evidence>
<evidence type="ECO:0000256" key="5">
    <source>
        <dbReference type="ARBA" id="ARBA00022741"/>
    </source>
</evidence>
<dbReference type="PANTHER" id="PTHR31081">
    <property type="entry name" value="UREIDE PERMEASE 1-RELATED-RELATED"/>
    <property type="match status" value="1"/>
</dbReference>
<evidence type="ECO:0000256" key="2">
    <source>
        <dbReference type="ARBA" id="ARBA00005931"/>
    </source>
</evidence>
<dbReference type="EMBL" id="CAJNNV010023255">
    <property type="protein sequence ID" value="CAE8608605.1"/>
    <property type="molecule type" value="Genomic_DNA"/>
</dbReference>
<evidence type="ECO:0000313" key="12">
    <source>
        <dbReference type="Proteomes" id="UP000654075"/>
    </source>
</evidence>
<keyword evidence="7 10" id="KW-1133">Transmembrane helix</keyword>
<dbReference type="InterPro" id="IPR030189">
    <property type="entry name" value="UPS_plant"/>
</dbReference>
<evidence type="ECO:0000256" key="8">
    <source>
        <dbReference type="ARBA" id="ARBA00023136"/>
    </source>
</evidence>
<name>A0A813F2Z0_POLGL</name>
<reference evidence="11" key="1">
    <citation type="submission" date="2021-02" db="EMBL/GenBank/DDBJ databases">
        <authorList>
            <person name="Dougan E. K."/>
            <person name="Rhodes N."/>
            <person name="Thang M."/>
            <person name="Chan C."/>
        </authorList>
    </citation>
    <scope>NUCLEOTIDE SEQUENCE</scope>
</reference>
<gene>
    <name evidence="11" type="ORF">PGLA1383_LOCUS26459</name>
</gene>
<keyword evidence="6" id="KW-0067">ATP-binding</keyword>
<evidence type="ECO:0000256" key="1">
    <source>
        <dbReference type="ARBA" id="ARBA00004141"/>
    </source>
</evidence>
<keyword evidence="12" id="KW-1185">Reference proteome</keyword>
<dbReference type="GO" id="GO:0016020">
    <property type="term" value="C:membrane"/>
    <property type="evidence" value="ECO:0007669"/>
    <property type="project" value="UniProtKB-SubCell"/>
</dbReference>
<feature type="transmembrane region" description="Helical" evidence="10">
    <location>
        <begin position="339"/>
        <end position="360"/>
    </location>
</feature>
<evidence type="ECO:0000256" key="6">
    <source>
        <dbReference type="ARBA" id="ARBA00022840"/>
    </source>
</evidence>
<comment type="caution">
    <text evidence="11">The sequence shown here is derived from an EMBL/GenBank/DDBJ whole genome shotgun (WGS) entry which is preliminary data.</text>
</comment>
<keyword evidence="5" id="KW-0547">Nucleotide-binding</keyword>
<feature type="transmembrane region" description="Helical" evidence="10">
    <location>
        <begin position="535"/>
        <end position="553"/>
    </location>
</feature>
<keyword evidence="4 10" id="KW-0812">Transmembrane</keyword>
<dbReference type="GO" id="GO:0022857">
    <property type="term" value="F:transmembrane transporter activity"/>
    <property type="evidence" value="ECO:0007669"/>
    <property type="project" value="InterPro"/>
</dbReference>
<comment type="similarity">
    <text evidence="2">Belongs to the plant ureide permease (TC 2.A.7.19) family.</text>
</comment>
<dbReference type="Pfam" id="PF07168">
    <property type="entry name" value="Ureide_permease"/>
    <property type="match status" value="1"/>
</dbReference>
<dbReference type="InterPro" id="IPR009834">
    <property type="entry name" value="Ureide_permease"/>
</dbReference>
<evidence type="ECO:0000256" key="4">
    <source>
        <dbReference type="ARBA" id="ARBA00022692"/>
    </source>
</evidence>
<keyword evidence="3" id="KW-0813">Transport</keyword>
<feature type="transmembrane region" description="Helical" evidence="10">
    <location>
        <begin position="492"/>
        <end position="515"/>
    </location>
</feature>
<protein>
    <submittedName>
        <fullName evidence="11">Uncharacterized protein</fullName>
    </submittedName>
</protein>
<keyword evidence="8 10" id="KW-0472">Membrane</keyword>
<organism evidence="11 12">
    <name type="scientific">Polarella glacialis</name>
    <name type="common">Dinoflagellate</name>
    <dbReference type="NCBI Taxonomy" id="89957"/>
    <lineage>
        <taxon>Eukaryota</taxon>
        <taxon>Sar</taxon>
        <taxon>Alveolata</taxon>
        <taxon>Dinophyceae</taxon>
        <taxon>Suessiales</taxon>
        <taxon>Suessiaceae</taxon>
        <taxon>Polarella</taxon>
    </lineage>
</organism>
<dbReference type="OrthoDB" id="419701at2759"/>
<evidence type="ECO:0000256" key="10">
    <source>
        <dbReference type="SAM" id="Phobius"/>
    </source>
</evidence>